<evidence type="ECO:0000256" key="13">
    <source>
        <dbReference type="SAM" id="MobiDB-lite"/>
    </source>
</evidence>
<dbReference type="Pfam" id="PF18319">
    <property type="entry name" value="Zn_ribbon_PriA"/>
    <property type="match status" value="1"/>
</dbReference>
<dbReference type="EC" id="5.6.2.4" evidence="12"/>
<comment type="similarity">
    <text evidence="12">Belongs to the helicase family. PriA subfamily.</text>
</comment>
<sequence>MGVEGGDLGGLFPGWRGSRTSSHRRAGCPPRRPTPVSDSRHVKDPTVGRKEDHEEPSEVEGPAFAGVVFNRPLDTVFTYRVPTRLRGRLQPGHRVKAPLGRGNAAAIGYVVSTAEETHLDARRLKEIIELVDDVPLIDTTMLDLTRWMAGYYLCSWGQALDAVVPAGVKKQAGTRLRSLLTLTETGRALAERLQVREALANDQPPPTHRPRRRGSGPSTSIIDTSSSHQTTSEDPLLKVTPKQAAALLTLAGSNEPLSLVDLCRLAECGASAIAALKKSGYLAVVMRRGDTLGPSSEGDKVVVPPPSPDPPANPVSRPLLTPEQTATLEAMAPRLESGGFATFLLHGVTGSGKTEVYLSAIERVVARGREAIVLVPEISLTPQTIRRFRRRFDRVAVLHSHLGDAERHRHWRDIASGAIQVVVGARSAIFAPTRKLGLIVIDEEHETTFKQETVPRYHARDVAVKRGQLEGVPVILGSATPSLESWRNAQLGRYTYLEMSNRVESRPLPPVTIIDMRHEKPEPGRAPGGLSAPLRDAMRRALNDDGQVILLLNRRGFHTYIHCPRCGFVLKCDSCDVALTHHKTRGKVVCHTCDAERDPPPICPECQGGRLSYMGIGTERLEREVKAEFGDRVVRRMDSDTMRSSASYEQVLNSFKEGKIDILLGTQMIAKGLDFPNVTLVGVINADTALHLPDFRARERTFQLVAQVAGRTGRGQREGRVLVQTYSPDDPAIVHASMHDYVHFVEQELPERSIRGYPPYGRIVRLVARGPEEQVVRGFLEQVLEAIRRRAVPGVASMGPAPAPVAKIRDLYRYHAQLRADTAKPLHEALRWVVGEITPPSGVELAIDVDPVSML</sequence>
<keyword evidence="9 12" id="KW-0238">DNA-binding</keyword>
<dbReference type="FunCoup" id="E8QZX3">
    <property type="interactions" value="272"/>
</dbReference>
<dbReference type="GO" id="GO:0006270">
    <property type="term" value="P:DNA replication initiation"/>
    <property type="evidence" value="ECO:0007669"/>
    <property type="project" value="TreeGrafter"/>
</dbReference>
<dbReference type="InterPro" id="IPR042115">
    <property type="entry name" value="PriA_3primeBD_sf"/>
</dbReference>
<keyword evidence="7 12" id="KW-0862">Zinc</keyword>
<feature type="compositionally biased region" description="Gly residues" evidence="13">
    <location>
        <begin position="1"/>
        <end position="12"/>
    </location>
</feature>
<feature type="binding site" evidence="12">
    <location>
        <position position="563"/>
    </location>
    <ligand>
        <name>Zn(2+)</name>
        <dbReference type="ChEBI" id="CHEBI:29105"/>
        <label>1</label>
    </ligand>
</feature>
<dbReference type="Gene3D" id="3.40.1440.60">
    <property type="entry name" value="PriA, 3(prime) DNA-binding domain"/>
    <property type="match status" value="1"/>
</dbReference>
<comment type="catalytic activity">
    <reaction evidence="11 12">
        <text>ATP + H2O = ADP + phosphate + H(+)</text>
        <dbReference type="Rhea" id="RHEA:13065"/>
        <dbReference type="ChEBI" id="CHEBI:15377"/>
        <dbReference type="ChEBI" id="CHEBI:15378"/>
        <dbReference type="ChEBI" id="CHEBI:30616"/>
        <dbReference type="ChEBI" id="CHEBI:43474"/>
        <dbReference type="ChEBI" id="CHEBI:456216"/>
        <dbReference type="EC" id="5.6.2.4"/>
    </reaction>
</comment>
<gene>
    <name evidence="12" type="primary">priA</name>
    <name evidence="16" type="ordered locus">Isop_2695</name>
</gene>
<feature type="binding site" evidence="12">
    <location>
        <position position="593"/>
    </location>
    <ligand>
        <name>Zn(2+)</name>
        <dbReference type="ChEBI" id="CHEBI:29105"/>
        <label>2</label>
    </ligand>
</feature>
<dbReference type="Pfam" id="PF18074">
    <property type="entry name" value="PriA_C"/>
    <property type="match status" value="1"/>
</dbReference>
<evidence type="ECO:0000256" key="2">
    <source>
        <dbReference type="ARBA" id="ARBA00022705"/>
    </source>
</evidence>
<dbReference type="GO" id="GO:0043138">
    <property type="term" value="F:3'-5' DNA helicase activity"/>
    <property type="evidence" value="ECO:0007669"/>
    <property type="project" value="UniProtKB-EC"/>
</dbReference>
<dbReference type="NCBIfam" id="TIGR00595">
    <property type="entry name" value="priA"/>
    <property type="match status" value="1"/>
</dbReference>
<dbReference type="SUPFAM" id="SSF52540">
    <property type="entry name" value="P-loop containing nucleoside triphosphate hydrolases"/>
    <property type="match status" value="2"/>
</dbReference>
<evidence type="ECO:0000256" key="10">
    <source>
        <dbReference type="ARBA" id="ARBA00023235"/>
    </source>
</evidence>
<keyword evidence="17" id="KW-1185">Reference proteome</keyword>
<evidence type="ECO:0000256" key="12">
    <source>
        <dbReference type="HAMAP-Rule" id="MF_00983"/>
    </source>
</evidence>
<evidence type="ECO:0000256" key="5">
    <source>
        <dbReference type="ARBA" id="ARBA00022801"/>
    </source>
</evidence>
<dbReference type="GO" id="GO:0006310">
    <property type="term" value="P:DNA recombination"/>
    <property type="evidence" value="ECO:0007669"/>
    <property type="project" value="InterPro"/>
</dbReference>
<reference evidence="16 17" key="2">
    <citation type="journal article" date="2011" name="Stand. Genomic Sci.">
        <title>Complete genome sequence of Isosphaera pallida type strain (IS1B).</title>
        <authorList>
            <consortium name="US DOE Joint Genome Institute (JGI-PGF)"/>
            <person name="Goker M."/>
            <person name="Cleland D."/>
            <person name="Saunders E."/>
            <person name="Lapidus A."/>
            <person name="Nolan M."/>
            <person name="Lucas S."/>
            <person name="Hammon N."/>
            <person name="Deshpande S."/>
            <person name="Cheng J.F."/>
            <person name="Tapia R."/>
            <person name="Han C."/>
            <person name="Goodwin L."/>
            <person name="Pitluck S."/>
            <person name="Liolios K."/>
            <person name="Pagani I."/>
            <person name="Ivanova N."/>
            <person name="Mavromatis K."/>
            <person name="Pati A."/>
            <person name="Chen A."/>
            <person name="Palaniappan K."/>
            <person name="Land M."/>
            <person name="Hauser L."/>
            <person name="Chang Y.J."/>
            <person name="Jeffries C.D."/>
            <person name="Detter J.C."/>
            <person name="Beck B."/>
            <person name="Woyke T."/>
            <person name="Bristow J."/>
            <person name="Eisen J.A."/>
            <person name="Markowitz V."/>
            <person name="Hugenholtz P."/>
            <person name="Kyrpides N.C."/>
            <person name="Klenk H.P."/>
        </authorList>
    </citation>
    <scope>NUCLEOTIDE SEQUENCE [LARGE SCALE GENOMIC DNA]</scope>
    <source>
        <strain evidence="17">ATCC 43644 / DSM 9630 / IS1B</strain>
    </source>
</reference>
<feature type="region of interest" description="Disordered" evidence="13">
    <location>
        <begin position="197"/>
        <end position="236"/>
    </location>
</feature>
<keyword evidence="10 12" id="KW-0413">Isomerase</keyword>
<dbReference type="GO" id="GO:0016887">
    <property type="term" value="F:ATP hydrolysis activity"/>
    <property type="evidence" value="ECO:0007669"/>
    <property type="project" value="RHEA"/>
</dbReference>
<comment type="subunit">
    <text evidence="12">Component of the replication restart primosome.</text>
</comment>
<dbReference type="InterPro" id="IPR041222">
    <property type="entry name" value="PriA_3primeBD"/>
</dbReference>
<dbReference type="InterPro" id="IPR005259">
    <property type="entry name" value="PriA"/>
</dbReference>
<proteinExistence type="inferred from homology"/>
<dbReference type="AlphaFoldDB" id="E8QZX3"/>
<dbReference type="InterPro" id="IPR001650">
    <property type="entry name" value="Helicase_C-like"/>
</dbReference>
<evidence type="ECO:0000256" key="8">
    <source>
        <dbReference type="ARBA" id="ARBA00022840"/>
    </source>
</evidence>
<feature type="binding site" evidence="12">
    <location>
        <position position="606"/>
    </location>
    <ligand>
        <name>Zn(2+)</name>
        <dbReference type="ChEBI" id="CHEBI:29105"/>
        <label>1</label>
    </ligand>
</feature>
<keyword evidence="5 12" id="KW-0378">Hydrolase</keyword>
<dbReference type="InterPro" id="IPR027417">
    <property type="entry name" value="P-loop_NTPase"/>
</dbReference>
<comment type="cofactor">
    <cofactor evidence="12">
        <name>Zn(2+)</name>
        <dbReference type="ChEBI" id="CHEBI:29105"/>
    </cofactor>
    <text evidence="12">Binds 2 zinc ions per subunit.</text>
</comment>
<dbReference type="HAMAP" id="MF_00983">
    <property type="entry name" value="PriA"/>
    <property type="match status" value="1"/>
</dbReference>
<keyword evidence="3 12" id="KW-0479">Metal-binding</keyword>
<feature type="domain" description="Helicase C-terminal" evidence="15">
    <location>
        <begin position="574"/>
        <end position="765"/>
    </location>
</feature>
<dbReference type="PANTHER" id="PTHR30580:SF0">
    <property type="entry name" value="PRIMOSOMAL PROTEIN N"/>
    <property type="match status" value="1"/>
</dbReference>
<dbReference type="InParanoid" id="E8QZX3"/>
<evidence type="ECO:0000313" key="16">
    <source>
        <dbReference type="EMBL" id="ADV63264.1"/>
    </source>
</evidence>
<evidence type="ECO:0000259" key="14">
    <source>
        <dbReference type="PROSITE" id="PS51192"/>
    </source>
</evidence>
<feature type="binding site" evidence="12">
    <location>
        <position position="572"/>
    </location>
    <ligand>
        <name>Zn(2+)</name>
        <dbReference type="ChEBI" id="CHEBI:29105"/>
        <label>2</label>
    </ligand>
</feature>
<dbReference type="CDD" id="cd17929">
    <property type="entry name" value="DEXHc_priA"/>
    <property type="match status" value="1"/>
</dbReference>
<dbReference type="FunFam" id="3.40.50.300:FF:000489">
    <property type="entry name" value="Primosome assembly protein PriA"/>
    <property type="match status" value="1"/>
</dbReference>
<dbReference type="InterPro" id="IPR040498">
    <property type="entry name" value="PriA_CRR"/>
</dbReference>
<dbReference type="GO" id="GO:0006302">
    <property type="term" value="P:double-strand break repair"/>
    <property type="evidence" value="ECO:0007669"/>
    <property type="project" value="InterPro"/>
</dbReference>
<dbReference type="Pfam" id="PF00271">
    <property type="entry name" value="Helicase_C"/>
    <property type="match status" value="1"/>
</dbReference>
<dbReference type="FunFam" id="3.40.1440.60:FF:000001">
    <property type="entry name" value="Primosomal protein N"/>
    <property type="match status" value="1"/>
</dbReference>
<feature type="binding site" evidence="12">
    <location>
        <position position="590"/>
    </location>
    <ligand>
        <name>Zn(2+)</name>
        <dbReference type="ChEBI" id="CHEBI:29105"/>
        <label>2</label>
    </ligand>
</feature>
<feature type="compositionally biased region" description="Pro residues" evidence="13">
    <location>
        <begin position="303"/>
        <end position="313"/>
    </location>
</feature>
<evidence type="ECO:0000256" key="4">
    <source>
        <dbReference type="ARBA" id="ARBA00022741"/>
    </source>
</evidence>
<dbReference type="GO" id="GO:0005524">
    <property type="term" value="F:ATP binding"/>
    <property type="evidence" value="ECO:0007669"/>
    <property type="project" value="UniProtKB-UniRule"/>
</dbReference>
<evidence type="ECO:0000256" key="7">
    <source>
        <dbReference type="ARBA" id="ARBA00022833"/>
    </source>
</evidence>
<evidence type="ECO:0000259" key="15">
    <source>
        <dbReference type="PROSITE" id="PS51194"/>
    </source>
</evidence>
<feature type="compositionally biased region" description="Polar residues" evidence="13">
    <location>
        <begin position="221"/>
        <end position="233"/>
    </location>
</feature>
<dbReference type="PROSITE" id="PS51194">
    <property type="entry name" value="HELICASE_CTER"/>
    <property type="match status" value="1"/>
</dbReference>
<feature type="binding site" evidence="12">
    <location>
        <position position="566"/>
    </location>
    <ligand>
        <name>Zn(2+)</name>
        <dbReference type="ChEBI" id="CHEBI:29105"/>
        <label>1</label>
    </ligand>
</feature>
<dbReference type="GO" id="GO:0003677">
    <property type="term" value="F:DNA binding"/>
    <property type="evidence" value="ECO:0007669"/>
    <property type="project" value="UniProtKB-UniRule"/>
</dbReference>
<dbReference type="STRING" id="575540.Isop_2695"/>
<evidence type="ECO:0000256" key="1">
    <source>
        <dbReference type="ARBA" id="ARBA00022515"/>
    </source>
</evidence>
<keyword evidence="8 12" id="KW-0067">ATP-binding</keyword>
<dbReference type="GO" id="GO:0008270">
    <property type="term" value="F:zinc ion binding"/>
    <property type="evidence" value="ECO:0007669"/>
    <property type="project" value="UniProtKB-UniRule"/>
</dbReference>
<feature type="compositionally biased region" description="Basic and acidic residues" evidence="13">
    <location>
        <begin position="38"/>
        <end position="53"/>
    </location>
</feature>
<dbReference type="SMART" id="SM00490">
    <property type="entry name" value="HELICc"/>
    <property type="match status" value="1"/>
</dbReference>
<dbReference type="GO" id="GO:1990077">
    <property type="term" value="C:primosome complex"/>
    <property type="evidence" value="ECO:0007669"/>
    <property type="project" value="UniProtKB-UniRule"/>
</dbReference>
<dbReference type="Pfam" id="PF17764">
    <property type="entry name" value="PriA_3primeBD"/>
    <property type="match status" value="1"/>
</dbReference>
<feature type="region of interest" description="Disordered" evidence="13">
    <location>
        <begin position="1"/>
        <end position="60"/>
    </location>
</feature>
<feature type="binding site" evidence="12">
    <location>
        <position position="603"/>
    </location>
    <ligand>
        <name>Zn(2+)</name>
        <dbReference type="ChEBI" id="CHEBI:29105"/>
        <label>1</label>
    </ligand>
</feature>
<accession>E8QZX3</accession>
<keyword evidence="2 12" id="KW-0235">DNA replication</keyword>
<name>E8QZX3_ISOPI</name>
<keyword evidence="4 12" id="KW-0547">Nucleotide-binding</keyword>
<comment type="catalytic activity">
    <reaction evidence="12">
        <text>Couples ATP hydrolysis with the unwinding of duplex DNA by translocating in the 3'-5' direction.</text>
        <dbReference type="EC" id="5.6.2.4"/>
    </reaction>
</comment>
<dbReference type="InterPro" id="IPR041236">
    <property type="entry name" value="PriA_C"/>
</dbReference>
<dbReference type="Proteomes" id="UP000008631">
    <property type="component" value="Chromosome"/>
</dbReference>
<evidence type="ECO:0000256" key="3">
    <source>
        <dbReference type="ARBA" id="ARBA00022723"/>
    </source>
</evidence>
<dbReference type="eggNOG" id="COG1198">
    <property type="taxonomic scope" value="Bacteria"/>
</dbReference>
<evidence type="ECO:0000256" key="6">
    <source>
        <dbReference type="ARBA" id="ARBA00022806"/>
    </source>
</evidence>
<evidence type="ECO:0000256" key="11">
    <source>
        <dbReference type="ARBA" id="ARBA00048988"/>
    </source>
</evidence>
<feature type="domain" description="Helicase ATP-binding" evidence="14">
    <location>
        <begin position="334"/>
        <end position="499"/>
    </location>
</feature>
<dbReference type="SMART" id="SM00487">
    <property type="entry name" value="DEXDc"/>
    <property type="match status" value="1"/>
</dbReference>
<feature type="region of interest" description="Disordered" evidence="13">
    <location>
        <begin position="293"/>
        <end position="317"/>
    </location>
</feature>
<dbReference type="InterPro" id="IPR011545">
    <property type="entry name" value="DEAD/DEAH_box_helicase_dom"/>
</dbReference>
<organism evidence="16 17">
    <name type="scientific">Isosphaera pallida (strain ATCC 43644 / DSM 9630 / IS1B)</name>
    <dbReference type="NCBI Taxonomy" id="575540"/>
    <lineage>
        <taxon>Bacteria</taxon>
        <taxon>Pseudomonadati</taxon>
        <taxon>Planctomycetota</taxon>
        <taxon>Planctomycetia</taxon>
        <taxon>Isosphaerales</taxon>
        <taxon>Isosphaeraceae</taxon>
        <taxon>Isosphaera</taxon>
    </lineage>
</organism>
<evidence type="ECO:0000256" key="9">
    <source>
        <dbReference type="ARBA" id="ARBA00023125"/>
    </source>
</evidence>
<feature type="binding site" evidence="12">
    <location>
        <position position="575"/>
    </location>
    <ligand>
        <name>Zn(2+)</name>
        <dbReference type="ChEBI" id="CHEBI:29105"/>
        <label>2</label>
    </ligand>
</feature>
<dbReference type="CDD" id="cd18804">
    <property type="entry name" value="SF2_C_priA"/>
    <property type="match status" value="1"/>
</dbReference>
<evidence type="ECO:0000313" key="17">
    <source>
        <dbReference type="Proteomes" id="UP000008631"/>
    </source>
</evidence>
<dbReference type="Gene3D" id="3.40.50.300">
    <property type="entry name" value="P-loop containing nucleotide triphosphate hydrolases"/>
    <property type="match status" value="2"/>
</dbReference>
<dbReference type="PROSITE" id="PS51192">
    <property type="entry name" value="HELICASE_ATP_BIND_1"/>
    <property type="match status" value="1"/>
</dbReference>
<comment type="function">
    <text evidence="12">Initiates the restart of stalled replication forks, which reloads the replicative helicase on sites other than the origin of replication. Recognizes and binds to abandoned replication forks and remodels them to uncover a helicase loading site. Promotes assembly of the primosome at these replication forks.</text>
</comment>
<dbReference type="KEGG" id="ipa:Isop_2695"/>
<dbReference type="GO" id="GO:0006269">
    <property type="term" value="P:DNA replication, synthesis of primer"/>
    <property type="evidence" value="ECO:0007669"/>
    <property type="project" value="UniProtKB-KW"/>
</dbReference>
<dbReference type="Pfam" id="PF00270">
    <property type="entry name" value="DEAD"/>
    <property type="match status" value="1"/>
</dbReference>
<keyword evidence="6 12" id="KW-0347">Helicase</keyword>
<dbReference type="InterPro" id="IPR014001">
    <property type="entry name" value="Helicase_ATP-bd"/>
</dbReference>
<dbReference type="PANTHER" id="PTHR30580">
    <property type="entry name" value="PRIMOSOMAL PROTEIN N"/>
    <property type="match status" value="1"/>
</dbReference>
<reference key="1">
    <citation type="submission" date="2010-11" db="EMBL/GenBank/DDBJ databases">
        <title>The complete sequence of chromosome of Isophaera pallida ATCC 43644.</title>
        <authorList>
            <consortium name="US DOE Joint Genome Institute (JGI-PGF)"/>
            <person name="Lucas S."/>
            <person name="Copeland A."/>
            <person name="Lapidus A."/>
            <person name="Bruce D."/>
            <person name="Goodwin L."/>
            <person name="Pitluck S."/>
            <person name="Kyrpides N."/>
            <person name="Mavromatis K."/>
            <person name="Pagani I."/>
            <person name="Ivanova N."/>
            <person name="Saunders E."/>
            <person name="Brettin T."/>
            <person name="Detter J.C."/>
            <person name="Han C."/>
            <person name="Tapia R."/>
            <person name="Land M."/>
            <person name="Hauser L."/>
            <person name="Markowitz V."/>
            <person name="Cheng J.-F."/>
            <person name="Hugenholtz P."/>
            <person name="Woyke T."/>
            <person name="Wu D."/>
            <person name="Eisen J.A."/>
        </authorList>
    </citation>
    <scope>NUCLEOTIDE SEQUENCE</scope>
    <source>
        <strain>ATCC 43644</strain>
    </source>
</reference>
<dbReference type="EMBL" id="CP002353">
    <property type="protein sequence ID" value="ADV63264.1"/>
    <property type="molecule type" value="Genomic_DNA"/>
</dbReference>
<dbReference type="HOGENOM" id="CLU_013353_3_1_0"/>
<keyword evidence="1 12" id="KW-0639">Primosome</keyword>
<protein>
    <recommendedName>
        <fullName evidence="12">Replication restart protein PriA</fullName>
    </recommendedName>
    <alternativeName>
        <fullName evidence="12">ATP-dependent DNA helicase PriA</fullName>
        <ecNumber evidence="12">5.6.2.4</ecNumber>
    </alternativeName>
    <alternativeName>
        <fullName evidence="12">DNA 3'-5' helicase PriA</fullName>
    </alternativeName>
</protein>